<accession>A0A397CLJ5</accession>
<evidence type="ECO:0000256" key="2">
    <source>
        <dbReference type="ARBA" id="ARBA00022574"/>
    </source>
</evidence>
<evidence type="ECO:0000313" key="10">
    <source>
        <dbReference type="EMBL" id="RHZ08272.1"/>
    </source>
</evidence>
<keyword evidence="2 4" id="KW-0853">WD repeat</keyword>
<reference evidence="11 12" key="1">
    <citation type="submission" date="2018-08" db="EMBL/GenBank/DDBJ databases">
        <title>Aphanomyces genome sequencing and annotation.</title>
        <authorList>
            <person name="Minardi D."/>
            <person name="Oidtmann B."/>
            <person name="Van Der Giezen M."/>
            <person name="Studholme D.J."/>
        </authorList>
    </citation>
    <scope>NUCLEOTIDE SEQUENCE [LARGE SCALE GENOMIC DNA]</scope>
    <source>
        <strain evidence="10 12">197901</strain>
        <strain evidence="9 15">FDL457</strain>
        <strain evidence="7 11">SA</strain>
        <strain evidence="8 14">Si</strain>
        <strain evidence="6 13">Yx</strain>
    </source>
</reference>
<dbReference type="InterPro" id="IPR001680">
    <property type="entry name" value="WD40_rpt"/>
</dbReference>
<dbReference type="GO" id="GO:0031932">
    <property type="term" value="C:TORC2 complex"/>
    <property type="evidence" value="ECO:0007669"/>
    <property type="project" value="InterPro"/>
</dbReference>
<evidence type="ECO:0000256" key="4">
    <source>
        <dbReference type="PROSITE-ProRule" id="PRU00221"/>
    </source>
</evidence>
<dbReference type="Proteomes" id="UP000283543">
    <property type="component" value="Unassembled WGS sequence"/>
</dbReference>
<dbReference type="InterPro" id="IPR015943">
    <property type="entry name" value="WD40/YVTN_repeat-like_dom_sf"/>
</dbReference>
<dbReference type="InterPro" id="IPR037588">
    <property type="entry name" value="MLST8"/>
</dbReference>
<dbReference type="PROSITE" id="PS50294">
    <property type="entry name" value="WD_REPEATS_REGION"/>
    <property type="match status" value="3"/>
</dbReference>
<dbReference type="SMART" id="SM00320">
    <property type="entry name" value="WD40"/>
    <property type="match status" value="6"/>
</dbReference>
<feature type="repeat" description="WD" evidence="4">
    <location>
        <begin position="207"/>
        <end position="248"/>
    </location>
</feature>
<dbReference type="PRINTS" id="PR00320">
    <property type="entry name" value="GPROTEINBRPT"/>
</dbReference>
<dbReference type="AlphaFoldDB" id="A0A397CLJ5"/>
<dbReference type="PROSITE" id="PS50082">
    <property type="entry name" value="WD_REPEATS_2"/>
    <property type="match status" value="4"/>
</dbReference>
<evidence type="ECO:0000256" key="5">
    <source>
        <dbReference type="SAM" id="MobiDB-lite"/>
    </source>
</evidence>
<dbReference type="VEuPathDB" id="FungiDB:H257_00724"/>
<name>A0A397CLJ5_APHAT</name>
<evidence type="ECO:0000256" key="1">
    <source>
        <dbReference type="ARBA" id="ARBA00009890"/>
    </source>
</evidence>
<dbReference type="InterPro" id="IPR036322">
    <property type="entry name" value="WD40_repeat_dom_sf"/>
</dbReference>
<dbReference type="PANTHER" id="PTHR19842">
    <property type="entry name" value="G BETA-LIKE PROTEIN GBL"/>
    <property type="match status" value="1"/>
</dbReference>
<dbReference type="Proteomes" id="UP000266239">
    <property type="component" value="Unassembled WGS sequence"/>
</dbReference>
<dbReference type="GO" id="GO:0031929">
    <property type="term" value="P:TOR signaling"/>
    <property type="evidence" value="ECO:0007669"/>
    <property type="project" value="InterPro"/>
</dbReference>
<feature type="repeat" description="WD" evidence="4">
    <location>
        <begin position="126"/>
        <end position="160"/>
    </location>
</feature>
<proteinExistence type="inferred from homology"/>
<dbReference type="InterPro" id="IPR020472">
    <property type="entry name" value="WD40_PAC1"/>
</dbReference>
<evidence type="ECO:0000313" key="13">
    <source>
        <dbReference type="Proteomes" id="UP000266239"/>
    </source>
</evidence>
<feature type="region of interest" description="Disordered" evidence="5">
    <location>
        <begin position="1"/>
        <end position="23"/>
    </location>
</feature>
<dbReference type="Pfam" id="PF00400">
    <property type="entry name" value="WD40"/>
    <property type="match status" value="5"/>
</dbReference>
<comment type="caution">
    <text evidence="7">The sequence shown here is derived from an EMBL/GenBank/DDBJ whole genome shotgun (WGS) entry which is preliminary data.</text>
</comment>
<evidence type="ECO:0000313" key="8">
    <source>
        <dbReference type="EMBL" id="RHY53543.1"/>
    </source>
</evidence>
<evidence type="ECO:0000313" key="6">
    <source>
        <dbReference type="EMBL" id="RHY07137.1"/>
    </source>
</evidence>
<evidence type="ECO:0000313" key="9">
    <source>
        <dbReference type="EMBL" id="RHZ07517.1"/>
    </source>
</evidence>
<feature type="repeat" description="WD" evidence="4">
    <location>
        <begin position="78"/>
        <end position="119"/>
    </location>
</feature>
<dbReference type="SUPFAM" id="SSF50978">
    <property type="entry name" value="WD40 repeat-like"/>
    <property type="match status" value="1"/>
</dbReference>
<keyword evidence="3" id="KW-0677">Repeat</keyword>
<evidence type="ECO:0000313" key="12">
    <source>
        <dbReference type="Proteomes" id="UP000266196"/>
    </source>
</evidence>
<evidence type="ECO:0000313" key="15">
    <source>
        <dbReference type="Proteomes" id="UP000286510"/>
    </source>
</evidence>
<dbReference type="PROSITE" id="PS00678">
    <property type="entry name" value="WD_REPEATS_1"/>
    <property type="match status" value="4"/>
</dbReference>
<evidence type="ECO:0000313" key="7">
    <source>
        <dbReference type="EMBL" id="RHY47680.1"/>
    </source>
</evidence>
<feature type="repeat" description="WD" evidence="4">
    <location>
        <begin position="249"/>
        <end position="290"/>
    </location>
</feature>
<organism evidence="7 11">
    <name type="scientific">Aphanomyces astaci</name>
    <name type="common">Crayfish plague agent</name>
    <dbReference type="NCBI Taxonomy" id="112090"/>
    <lineage>
        <taxon>Eukaryota</taxon>
        <taxon>Sar</taxon>
        <taxon>Stramenopiles</taxon>
        <taxon>Oomycota</taxon>
        <taxon>Saprolegniomycetes</taxon>
        <taxon>Saprolegniales</taxon>
        <taxon>Verrucalvaceae</taxon>
        <taxon>Aphanomyces</taxon>
    </lineage>
</organism>
<protein>
    <submittedName>
        <fullName evidence="7">Uncharacterized protein</fullName>
    </submittedName>
</protein>
<comment type="similarity">
    <text evidence="1">Belongs to the WD repeat LST8 family.</text>
</comment>
<evidence type="ECO:0000256" key="3">
    <source>
        <dbReference type="ARBA" id="ARBA00022737"/>
    </source>
</evidence>
<dbReference type="EMBL" id="QUTB01005750">
    <property type="protein sequence ID" value="RHY53543.1"/>
    <property type="molecule type" value="Genomic_DNA"/>
</dbReference>
<dbReference type="Proteomes" id="UP000266196">
    <property type="component" value="Unassembled WGS sequence"/>
</dbReference>
<gene>
    <name evidence="6" type="ORF">DYB25_010198</name>
    <name evidence="9" type="ORF">DYB26_010110</name>
    <name evidence="10" type="ORF">DYB31_008484</name>
    <name evidence="8" type="ORF">DYB34_009394</name>
    <name evidence="7" type="ORF">DYB38_013083</name>
</gene>
<dbReference type="EMBL" id="QUTC01007457">
    <property type="protein sequence ID" value="RHY47680.1"/>
    <property type="molecule type" value="Genomic_DNA"/>
</dbReference>
<dbReference type="EMBL" id="QUTA01007416">
    <property type="protein sequence ID" value="RHY07137.1"/>
    <property type="molecule type" value="Genomic_DNA"/>
</dbReference>
<dbReference type="GO" id="GO:0031931">
    <property type="term" value="C:TORC1 complex"/>
    <property type="evidence" value="ECO:0007669"/>
    <property type="project" value="InterPro"/>
</dbReference>
<sequence length="316" mass="35100">MARRVNQGNKRASKTYERPGLSEEEIEEIREAFNLFDTDGSVNCLQITPDKKYIVAAGNPHIRLFEINTNNPNPVRSYDGHSGNVTSIGFQKHGKWMFSGSEDGSIKIWDLRAQGCQRNYECSAPVNSVTLHPNQAELVSADQNGCIRVWDLTSNTCSTKFSPDGENAVRTVDVAKDASTLIAANNHGTCFAYTPKSSDNYELRTSWQAHNEYVLKARVSPNAQYLATCSSDKTVKVWNMADMSLLHTLQGHQRWVWDCAFSAVSSYLVTASSDQTARLWDLSTGDTIRQYNGHHKAAICVALDDSVPEVVDPSSR</sequence>
<feature type="compositionally biased region" description="Polar residues" evidence="5">
    <location>
        <begin position="1"/>
        <end position="10"/>
    </location>
</feature>
<dbReference type="EMBL" id="QUTF01016192">
    <property type="protein sequence ID" value="RHZ07517.1"/>
    <property type="molecule type" value="Genomic_DNA"/>
</dbReference>
<dbReference type="EMBL" id="QUTE01012022">
    <property type="protein sequence ID" value="RHZ08272.1"/>
    <property type="molecule type" value="Genomic_DNA"/>
</dbReference>
<dbReference type="GO" id="GO:0032956">
    <property type="term" value="P:regulation of actin cytoskeleton organization"/>
    <property type="evidence" value="ECO:0007669"/>
    <property type="project" value="TreeGrafter"/>
</dbReference>
<evidence type="ECO:0000313" key="11">
    <source>
        <dbReference type="Proteomes" id="UP000265716"/>
    </source>
</evidence>
<dbReference type="CDD" id="cd00200">
    <property type="entry name" value="WD40"/>
    <property type="match status" value="1"/>
</dbReference>
<dbReference type="InterPro" id="IPR019775">
    <property type="entry name" value="WD40_repeat_CS"/>
</dbReference>
<dbReference type="Proteomes" id="UP000265716">
    <property type="component" value="Unassembled WGS sequence"/>
</dbReference>
<evidence type="ECO:0000313" key="14">
    <source>
        <dbReference type="Proteomes" id="UP000283543"/>
    </source>
</evidence>
<dbReference type="Proteomes" id="UP000286510">
    <property type="component" value="Unassembled WGS sequence"/>
</dbReference>
<dbReference type="Gene3D" id="2.130.10.10">
    <property type="entry name" value="YVTN repeat-like/Quinoprotein amine dehydrogenase"/>
    <property type="match status" value="1"/>
</dbReference>
<dbReference type="PANTHER" id="PTHR19842:SF0">
    <property type="entry name" value="TARGET OF RAPAMYCIN COMPLEX SUBUNIT LST8"/>
    <property type="match status" value="1"/>
</dbReference>